<name>J0DAS5_AURST</name>
<dbReference type="InParanoid" id="J0DAS5"/>
<accession>J0DAS5</accession>
<keyword evidence="3" id="KW-1185">Reference proteome</keyword>
<protein>
    <submittedName>
        <fullName evidence="2">Uncharacterized protein</fullName>
    </submittedName>
</protein>
<keyword evidence="1" id="KW-0812">Transmembrane</keyword>
<dbReference type="Proteomes" id="UP000006514">
    <property type="component" value="Unassembled WGS sequence"/>
</dbReference>
<evidence type="ECO:0000313" key="3">
    <source>
        <dbReference type="Proteomes" id="UP000006514"/>
    </source>
</evidence>
<feature type="transmembrane region" description="Helical" evidence="1">
    <location>
        <begin position="12"/>
        <end position="32"/>
    </location>
</feature>
<keyword evidence="1" id="KW-1133">Transmembrane helix</keyword>
<organism evidence="2 3">
    <name type="scientific">Auricularia subglabra (strain TFB-10046 / SS5)</name>
    <name type="common">White-rot fungus</name>
    <name type="synonym">Auricularia delicata (strain TFB10046)</name>
    <dbReference type="NCBI Taxonomy" id="717982"/>
    <lineage>
        <taxon>Eukaryota</taxon>
        <taxon>Fungi</taxon>
        <taxon>Dikarya</taxon>
        <taxon>Basidiomycota</taxon>
        <taxon>Agaricomycotina</taxon>
        <taxon>Agaricomycetes</taxon>
        <taxon>Auriculariales</taxon>
        <taxon>Auriculariaceae</taxon>
        <taxon>Auricularia</taxon>
    </lineage>
</organism>
<gene>
    <name evidence="2" type="ORF">AURDEDRAFT_173410</name>
</gene>
<reference evidence="3" key="1">
    <citation type="journal article" date="2012" name="Science">
        <title>The Paleozoic origin of enzymatic lignin decomposition reconstructed from 31 fungal genomes.</title>
        <authorList>
            <person name="Floudas D."/>
            <person name="Binder M."/>
            <person name="Riley R."/>
            <person name="Barry K."/>
            <person name="Blanchette R.A."/>
            <person name="Henrissat B."/>
            <person name="Martinez A.T."/>
            <person name="Otillar R."/>
            <person name="Spatafora J.W."/>
            <person name="Yadav J.S."/>
            <person name="Aerts A."/>
            <person name="Benoit I."/>
            <person name="Boyd A."/>
            <person name="Carlson A."/>
            <person name="Copeland A."/>
            <person name="Coutinho P.M."/>
            <person name="de Vries R.P."/>
            <person name="Ferreira P."/>
            <person name="Findley K."/>
            <person name="Foster B."/>
            <person name="Gaskell J."/>
            <person name="Glotzer D."/>
            <person name="Gorecki P."/>
            <person name="Heitman J."/>
            <person name="Hesse C."/>
            <person name="Hori C."/>
            <person name="Igarashi K."/>
            <person name="Jurgens J.A."/>
            <person name="Kallen N."/>
            <person name="Kersten P."/>
            <person name="Kohler A."/>
            <person name="Kuees U."/>
            <person name="Kumar T.K.A."/>
            <person name="Kuo A."/>
            <person name="LaButti K."/>
            <person name="Larrondo L.F."/>
            <person name="Lindquist E."/>
            <person name="Ling A."/>
            <person name="Lombard V."/>
            <person name="Lucas S."/>
            <person name="Lundell T."/>
            <person name="Martin R."/>
            <person name="McLaughlin D.J."/>
            <person name="Morgenstern I."/>
            <person name="Morin E."/>
            <person name="Murat C."/>
            <person name="Nagy L.G."/>
            <person name="Nolan M."/>
            <person name="Ohm R.A."/>
            <person name="Patyshakuliyeva A."/>
            <person name="Rokas A."/>
            <person name="Ruiz-Duenas F.J."/>
            <person name="Sabat G."/>
            <person name="Salamov A."/>
            <person name="Samejima M."/>
            <person name="Schmutz J."/>
            <person name="Slot J.C."/>
            <person name="St John F."/>
            <person name="Stenlid J."/>
            <person name="Sun H."/>
            <person name="Sun S."/>
            <person name="Syed K."/>
            <person name="Tsang A."/>
            <person name="Wiebenga A."/>
            <person name="Young D."/>
            <person name="Pisabarro A."/>
            <person name="Eastwood D.C."/>
            <person name="Martin F."/>
            <person name="Cullen D."/>
            <person name="Grigoriev I.V."/>
            <person name="Hibbett D.S."/>
        </authorList>
    </citation>
    <scope>NUCLEOTIDE SEQUENCE [LARGE SCALE GENOMIC DNA]</scope>
    <source>
        <strain evidence="3">TFB10046</strain>
    </source>
</reference>
<evidence type="ECO:0000256" key="1">
    <source>
        <dbReference type="SAM" id="Phobius"/>
    </source>
</evidence>
<dbReference type="KEGG" id="adl:AURDEDRAFT_173410"/>
<dbReference type="OrthoDB" id="10594434at2759"/>
<proteinExistence type="predicted"/>
<sequence length="111" mass="11981">MLVSFALNVTSLIIFLQVPSLVALVICATRMYRGLVLYNRTSGDAFTMTSTQICWQTQHRASPDGSIAMPRTFIAYSTTDDDTQVSLGQATKSQGAFGPAALRESKEALSA</sequence>
<dbReference type="EMBL" id="JH687839">
    <property type="protein sequence ID" value="EJD37552.1"/>
    <property type="molecule type" value="Genomic_DNA"/>
</dbReference>
<evidence type="ECO:0000313" key="2">
    <source>
        <dbReference type="EMBL" id="EJD37552.1"/>
    </source>
</evidence>
<dbReference type="AlphaFoldDB" id="J0DAS5"/>
<keyword evidence="1" id="KW-0472">Membrane</keyword>